<accession>A0A803LT74</accession>
<dbReference type="Pfam" id="PF25019">
    <property type="entry name" value="LRR_R13L1-DRL21"/>
    <property type="match status" value="1"/>
</dbReference>
<dbReference type="PANTHER" id="PTHR47186:SF3">
    <property type="entry name" value="OS09G0267800 PROTEIN"/>
    <property type="match status" value="1"/>
</dbReference>
<dbReference type="InterPro" id="IPR001611">
    <property type="entry name" value="Leu-rich_rpt"/>
</dbReference>
<dbReference type="InterPro" id="IPR056789">
    <property type="entry name" value="LRR_R13L1-DRL21"/>
</dbReference>
<dbReference type="Gramene" id="AUR62018418-RA">
    <property type="protein sequence ID" value="AUR62018418-RA:cds"/>
    <property type="gene ID" value="AUR62018418"/>
</dbReference>
<dbReference type="Proteomes" id="UP000596660">
    <property type="component" value="Unplaced"/>
</dbReference>
<dbReference type="GO" id="GO:0043531">
    <property type="term" value="F:ADP binding"/>
    <property type="evidence" value="ECO:0007669"/>
    <property type="project" value="InterPro"/>
</dbReference>
<dbReference type="PRINTS" id="PR00364">
    <property type="entry name" value="DISEASERSIST"/>
</dbReference>
<dbReference type="SUPFAM" id="SSF52540">
    <property type="entry name" value="P-loop containing nucleoside triphosphate hydrolases"/>
    <property type="match status" value="1"/>
</dbReference>
<organism evidence="4 5">
    <name type="scientific">Chenopodium quinoa</name>
    <name type="common">Quinoa</name>
    <dbReference type="NCBI Taxonomy" id="63459"/>
    <lineage>
        <taxon>Eukaryota</taxon>
        <taxon>Viridiplantae</taxon>
        <taxon>Streptophyta</taxon>
        <taxon>Embryophyta</taxon>
        <taxon>Tracheophyta</taxon>
        <taxon>Spermatophyta</taxon>
        <taxon>Magnoliopsida</taxon>
        <taxon>eudicotyledons</taxon>
        <taxon>Gunneridae</taxon>
        <taxon>Pentapetalae</taxon>
        <taxon>Caryophyllales</taxon>
        <taxon>Chenopodiaceae</taxon>
        <taxon>Chenopodioideae</taxon>
        <taxon>Atripliceae</taxon>
        <taxon>Chenopodium</taxon>
    </lineage>
</organism>
<dbReference type="OMA" id="PRWITHP"/>
<dbReference type="Gene3D" id="3.40.50.300">
    <property type="entry name" value="P-loop containing nucleotide triphosphate hydrolases"/>
    <property type="match status" value="1"/>
</dbReference>
<evidence type="ECO:0000256" key="1">
    <source>
        <dbReference type="SAM" id="Coils"/>
    </source>
</evidence>
<evidence type="ECO:0000256" key="2">
    <source>
        <dbReference type="SAM" id="MobiDB-lite"/>
    </source>
</evidence>
<evidence type="ECO:0000259" key="3">
    <source>
        <dbReference type="Pfam" id="PF25019"/>
    </source>
</evidence>
<keyword evidence="5" id="KW-1185">Reference proteome</keyword>
<keyword evidence="1" id="KW-0175">Coiled coil</keyword>
<proteinExistence type="predicted"/>
<dbReference type="PANTHER" id="PTHR47186">
    <property type="entry name" value="LEUCINE-RICH REPEAT-CONTAINING PROTEIN 57"/>
    <property type="match status" value="1"/>
</dbReference>
<dbReference type="InterPro" id="IPR032675">
    <property type="entry name" value="LRR_dom_sf"/>
</dbReference>
<feature type="compositionally biased region" description="Basic and acidic residues" evidence="2">
    <location>
        <begin position="1173"/>
        <end position="1183"/>
    </location>
</feature>
<dbReference type="SUPFAM" id="SSF52058">
    <property type="entry name" value="L domain-like"/>
    <property type="match status" value="1"/>
</dbReference>
<feature type="region of interest" description="Disordered" evidence="2">
    <location>
        <begin position="1145"/>
        <end position="1190"/>
    </location>
</feature>
<feature type="domain" description="R13L1/DRL21-like LRR repeat region" evidence="3">
    <location>
        <begin position="653"/>
        <end position="774"/>
    </location>
</feature>
<evidence type="ECO:0000313" key="4">
    <source>
        <dbReference type="EnsemblPlants" id="AUR62018418-RA:cds"/>
    </source>
</evidence>
<protein>
    <recommendedName>
        <fullName evidence="3">R13L1/DRL21-like LRR repeat region domain-containing protein</fullName>
    </recommendedName>
</protein>
<dbReference type="Gene3D" id="3.80.10.10">
    <property type="entry name" value="Ribonuclease Inhibitor"/>
    <property type="match status" value="1"/>
</dbReference>
<feature type="coiled-coil region" evidence="1">
    <location>
        <begin position="106"/>
        <end position="133"/>
    </location>
</feature>
<name>A0A803LT74_CHEQI</name>
<dbReference type="InterPro" id="IPR027417">
    <property type="entry name" value="P-loop_NTPase"/>
</dbReference>
<reference evidence="4" key="2">
    <citation type="submission" date="2021-03" db="UniProtKB">
        <authorList>
            <consortium name="EnsemblPlants"/>
        </authorList>
    </citation>
    <scope>IDENTIFICATION</scope>
</reference>
<reference evidence="4" key="1">
    <citation type="journal article" date="2017" name="Nature">
        <title>The genome of Chenopodium quinoa.</title>
        <authorList>
            <person name="Jarvis D.E."/>
            <person name="Ho Y.S."/>
            <person name="Lightfoot D.J."/>
            <person name="Schmoeckel S.M."/>
            <person name="Li B."/>
            <person name="Borm T.J.A."/>
            <person name="Ohyanagi H."/>
            <person name="Mineta K."/>
            <person name="Michell C.T."/>
            <person name="Saber N."/>
            <person name="Kharbatia N.M."/>
            <person name="Rupper R.R."/>
            <person name="Sharp A.R."/>
            <person name="Dally N."/>
            <person name="Boughton B.A."/>
            <person name="Woo Y.H."/>
            <person name="Gao G."/>
            <person name="Schijlen E.G.W.M."/>
            <person name="Guo X."/>
            <person name="Momin A.A."/>
            <person name="Negrao S."/>
            <person name="Al-Babili S."/>
            <person name="Gehring C."/>
            <person name="Roessner U."/>
            <person name="Jung C."/>
            <person name="Murphy K."/>
            <person name="Arold S.T."/>
            <person name="Gojobori T."/>
            <person name="van der Linden C.G."/>
            <person name="van Loo E.N."/>
            <person name="Jellen E.N."/>
            <person name="Maughan P.J."/>
            <person name="Tester M."/>
        </authorList>
    </citation>
    <scope>NUCLEOTIDE SEQUENCE [LARGE SCALE GENOMIC DNA]</scope>
    <source>
        <strain evidence="4">cv. PI 614886</strain>
    </source>
</reference>
<dbReference type="EnsemblPlants" id="AUR62018418-RA">
    <property type="protein sequence ID" value="AUR62018418-RA:cds"/>
    <property type="gene ID" value="AUR62018418"/>
</dbReference>
<dbReference type="Pfam" id="PF13855">
    <property type="entry name" value="LRR_8"/>
    <property type="match status" value="1"/>
</dbReference>
<evidence type="ECO:0000313" key="5">
    <source>
        <dbReference type="Proteomes" id="UP000596660"/>
    </source>
</evidence>
<sequence length="1227" mass="139808">MEAAFQSAFASSLLQNLIKLIGVIKDEYKKFQRGEEAVKSLDTTVVLAQDLLNSVNTFQLDDDTLRLRLQDRLDTMAILYLEAEDLIEDIPDFTRKSLSSRLKSMVSTWANDIKELERKLKKTIEEVKSIVELTGPAEANSGDHDTIDTELLVPLIGREKDIADVIERLITDDDSDHGVCILGMDGLGKTMLAEATLLDRRMLERFCCIRVASMEGCFDFKEATRQLRSIIGNNGVLQQQNQRLMIFFDNLLTLEVSAWTKFRALIKAQLAYKEIKFLITTFNPQVSRITRTTAHYLKCLSDENCKQVIVKKALLLNQNLPDSHLSHIAGILATKCEGLPVLARILGMVLAQDHMDDWAVNRLNKDLQDMSDVKREIISILRLSYHTMQPRLMVCLAFLSIFPHRHPFNMDDLIHLLVAEGILQQGEGKEYFSDLQGMSILQHSEHVNHTEKPKYELHKFSHIFSQFDASKTCLRLEQGVSSISDSSKIEDVRHLSLLCGDIQLAKWTQLEKFKRLRTFLSLNDRRIGPVPRQLFKALARLRVLKLKKTDITELPDSIHRLKRLRNLDISFTPINKLPETLCKLSNLQFLNLTNTSQLIHLPQQFQKLTNMLCLDWELSDIIRLHLPSHIGNLRRLQTLPLFMVGDSLEGYCISELKNMNCLKGSICIRFLEYVQNRAMAEEAMLCNKLLLEKIELQWMRLVDATVAEGVLAGLEPHVCLRELQIINYSGKLFPEWICDPSRSFQKIHLMKCPSCEILPALGELQTLKTLVIEEFASVTAVDRRFCGTSSVTRDVYFPSLESLTFKKLVQLRNWRGLEANDMPRLRILKIENCPEFINLPSLKNLTSLVELKIERCPAMRSLPELPSSLESLEIRESDLLKDRCAIEGEDWQKVDCIPYVEIDYSRIPTSGANNVPTPPTQPHQNIVYQDFGVLSEQYCQSDLSAVVEFGAGRGYLRRSRVSKLRADAEDLIEDILDAVTQNSSSKKPMLNSMFKHPKRFNWPSEIQELQRKLDRVFEEVKSIIELIGQTKAQNTFRNGESNMKSSLLPLIGRENDITDIIQKLTSSESIIIGTVKLSPPGAARKLHFPTPKEKEAVLVSVMDPKTSKNFLRLKSLVDTSQDDGVCVEKEVGLREEDQVISENSYASTDVVEMDHDSSSQPADQKRKVRRKRNDREHVSKMDGGDTLLRGSTMKRNLDVFSHEELSTDLQQSVKKAKTTSFLFSGEV</sequence>
<dbReference type="AlphaFoldDB" id="A0A803LT74"/>